<evidence type="ECO:0000259" key="1">
    <source>
        <dbReference type="Pfam" id="PF09994"/>
    </source>
</evidence>
<protein>
    <recommendedName>
        <fullName evidence="1">T6SS Phospholipase effector Tle1-like catalytic domain-containing protein</fullName>
    </recommendedName>
</protein>
<dbReference type="PANTHER" id="PTHR33840:SF16">
    <property type="entry name" value="DUF2235 DOMAIN-CONTAINING PROTEIN"/>
    <property type="match status" value="1"/>
</dbReference>
<name>A0ABR0EMD1_ZASCE</name>
<dbReference type="PANTHER" id="PTHR33840">
    <property type="match status" value="1"/>
</dbReference>
<sequence length="530" mass="59715">MPSATEPNCDLCDSIHQAGTIKKRLVVCCDGTFTASNAGRETNPSNISLLSRTIANVGVDPNDPGHEKIPQVVFYQSGVGTGPMSLAAKVMQGGFGSGLNEKVIEAYTFLANNYGPNDEIFLFGFSRGAYTARSLAGFICQVGLLTPGMMDYFDEIYNEYKKRGEVKSFEDTAWAQAEAVVGELGLDATMYPGVKMTRIEYIRKWAHLHTKVKVVGVFDTVGSIGISGRVDQPGTDLDFHSTTLHPKIENAFHALALDESRGNFPPTLFYLDEACRKAGVNLPQCWFPGYHGDIGGDAIPMLDTNSMNEITFAWLVDQLQREQLLQFDKNALKYPILNRLDNLEANEVASFPPLTPEQVNSRRIQWSDGRLMPTDNLFWQAASLLSTLRFSYRREPGTYYAKDGGTQVEYEHFKEEIHPTVYHRMLSRSRGWAAYRPENLKHWKRVPDDEGKGFAWVKEVRKGWLGVGGTEVTKIKEYRIEELEERDTKGFAHWTGSLERVLAPKDYLFYLDKAWKGEDVSERPHDLVRH</sequence>
<gene>
    <name evidence="2" type="ORF">PRZ48_006160</name>
</gene>
<dbReference type="SUPFAM" id="SSF53474">
    <property type="entry name" value="alpha/beta-Hydrolases"/>
    <property type="match status" value="1"/>
</dbReference>
<proteinExistence type="predicted"/>
<evidence type="ECO:0000313" key="2">
    <source>
        <dbReference type="EMBL" id="KAK4502734.1"/>
    </source>
</evidence>
<evidence type="ECO:0000313" key="3">
    <source>
        <dbReference type="Proteomes" id="UP001305779"/>
    </source>
</evidence>
<comment type="caution">
    <text evidence="2">The sequence shown here is derived from an EMBL/GenBank/DDBJ whole genome shotgun (WGS) entry which is preliminary data.</text>
</comment>
<feature type="domain" description="T6SS Phospholipase effector Tle1-like catalytic" evidence="1">
    <location>
        <begin position="23"/>
        <end position="318"/>
    </location>
</feature>
<reference evidence="2 3" key="1">
    <citation type="journal article" date="2023" name="G3 (Bethesda)">
        <title>A chromosome-level genome assembly of Zasmidium syzygii isolated from banana leaves.</title>
        <authorList>
            <person name="van Westerhoven A.C."/>
            <person name="Mehrabi R."/>
            <person name="Talebi R."/>
            <person name="Steentjes M.B.F."/>
            <person name="Corcolon B."/>
            <person name="Chong P.A."/>
            <person name="Kema G.H.J."/>
            <person name="Seidl M.F."/>
        </authorList>
    </citation>
    <scope>NUCLEOTIDE SEQUENCE [LARGE SCALE GENOMIC DNA]</scope>
    <source>
        <strain evidence="2 3">P124</strain>
    </source>
</reference>
<dbReference type="InterPro" id="IPR018712">
    <property type="entry name" value="Tle1-like_cat"/>
</dbReference>
<keyword evidence="3" id="KW-1185">Reference proteome</keyword>
<organism evidence="2 3">
    <name type="scientific">Zasmidium cellare</name>
    <name type="common">Wine cellar mold</name>
    <name type="synonym">Racodium cellare</name>
    <dbReference type="NCBI Taxonomy" id="395010"/>
    <lineage>
        <taxon>Eukaryota</taxon>
        <taxon>Fungi</taxon>
        <taxon>Dikarya</taxon>
        <taxon>Ascomycota</taxon>
        <taxon>Pezizomycotina</taxon>
        <taxon>Dothideomycetes</taxon>
        <taxon>Dothideomycetidae</taxon>
        <taxon>Mycosphaerellales</taxon>
        <taxon>Mycosphaerellaceae</taxon>
        <taxon>Zasmidium</taxon>
    </lineage>
</organism>
<dbReference type="Pfam" id="PF09994">
    <property type="entry name" value="T6SS_Tle1-like_cat"/>
    <property type="match status" value="1"/>
</dbReference>
<dbReference type="InterPro" id="IPR029058">
    <property type="entry name" value="AB_hydrolase_fold"/>
</dbReference>
<accession>A0ABR0EMD1</accession>
<dbReference type="EMBL" id="JAXOVC010000004">
    <property type="protein sequence ID" value="KAK4502734.1"/>
    <property type="molecule type" value="Genomic_DNA"/>
</dbReference>
<dbReference type="Proteomes" id="UP001305779">
    <property type="component" value="Unassembled WGS sequence"/>
</dbReference>